<reference evidence="7" key="1">
    <citation type="submission" date="2024-05" db="EMBL/GenBank/DDBJ databases">
        <authorList>
            <person name="Yang L."/>
            <person name="Pan L."/>
        </authorList>
    </citation>
    <scope>NUCLEOTIDE SEQUENCE</scope>
    <source>
        <strain evidence="7">FCG-7</strain>
    </source>
</reference>
<evidence type="ECO:0000256" key="4">
    <source>
        <dbReference type="ARBA" id="ARBA00023136"/>
    </source>
</evidence>
<protein>
    <submittedName>
        <fullName evidence="7">Mechanosensitive ion channel family protein</fullName>
    </submittedName>
</protein>
<proteinExistence type="predicted"/>
<evidence type="ECO:0000256" key="1">
    <source>
        <dbReference type="ARBA" id="ARBA00004370"/>
    </source>
</evidence>
<dbReference type="GO" id="GO:0008381">
    <property type="term" value="F:mechanosensitive monoatomic ion channel activity"/>
    <property type="evidence" value="ECO:0007669"/>
    <property type="project" value="UniProtKB-ARBA"/>
</dbReference>
<feature type="transmembrane region" description="Helical" evidence="5">
    <location>
        <begin position="62"/>
        <end position="80"/>
    </location>
</feature>
<dbReference type="PANTHER" id="PTHR30566:SF27">
    <property type="entry name" value="MECHANOSENSITIVE ION CHANNEL PROTEIN"/>
    <property type="match status" value="1"/>
</dbReference>
<dbReference type="InterPro" id="IPR006685">
    <property type="entry name" value="MscS_channel_2nd"/>
</dbReference>
<dbReference type="KEGG" id="cmav:ABHF33_00420"/>
<organism evidence="7">
    <name type="scientific">Chitinibacter mangrovi</name>
    <dbReference type="NCBI Taxonomy" id="3153927"/>
    <lineage>
        <taxon>Bacteria</taxon>
        <taxon>Pseudomonadati</taxon>
        <taxon>Pseudomonadota</taxon>
        <taxon>Betaproteobacteria</taxon>
        <taxon>Neisseriales</taxon>
        <taxon>Chitinibacteraceae</taxon>
        <taxon>Chitinibacter</taxon>
    </lineage>
</organism>
<evidence type="ECO:0000256" key="2">
    <source>
        <dbReference type="ARBA" id="ARBA00022692"/>
    </source>
</evidence>
<feature type="transmembrane region" description="Helical" evidence="5">
    <location>
        <begin position="86"/>
        <end position="105"/>
    </location>
</feature>
<dbReference type="PANTHER" id="PTHR30566">
    <property type="entry name" value="YNAI-RELATED MECHANOSENSITIVE ION CHANNEL"/>
    <property type="match status" value="1"/>
</dbReference>
<dbReference type="GO" id="GO:0016020">
    <property type="term" value="C:membrane"/>
    <property type="evidence" value="ECO:0007669"/>
    <property type="project" value="UniProtKB-SubCell"/>
</dbReference>
<dbReference type="SUPFAM" id="SSF50182">
    <property type="entry name" value="Sm-like ribonucleoproteins"/>
    <property type="match status" value="1"/>
</dbReference>
<dbReference type="InterPro" id="IPR010920">
    <property type="entry name" value="LSM_dom_sf"/>
</dbReference>
<sequence>MYFPPQWLNDLLPSAVDKPTQHDVAATLIFMVLLVIARALVKRSVLRRTDLSVEVKRRWLVTLRNMWLLLFLAGLLFIWGRELQTLAVSLVAIAAALVLATKEMIMCLMGSIYRTSTHAFSVGDRIEFNKLKGQVVDTNVLSFTVAESSYASAQQGTVGRVVTIPNSLLLANPVFNETRLGQFVMHTVHVRIARDDDWQAAESVLLAAGQQAIVSYEQELALHAQEQQNMQVLNALVLEPRVRIDLEELDSIAFQLQLPVPLGQRAKVEQAVLREFLRQQSPQSAGITQPEPLSESR</sequence>
<comment type="subcellular location">
    <subcellularLocation>
        <location evidence="1">Membrane</location>
    </subcellularLocation>
</comment>
<evidence type="ECO:0000259" key="6">
    <source>
        <dbReference type="Pfam" id="PF00924"/>
    </source>
</evidence>
<dbReference type="AlphaFoldDB" id="A0AAU7F8C6"/>
<keyword evidence="2 5" id="KW-0812">Transmembrane</keyword>
<keyword evidence="4 5" id="KW-0472">Membrane</keyword>
<dbReference type="RefSeq" id="WP_348945115.1">
    <property type="nucleotide sequence ID" value="NZ_CP157355.1"/>
</dbReference>
<accession>A0AAU7F8C6</accession>
<evidence type="ECO:0000313" key="7">
    <source>
        <dbReference type="EMBL" id="XBM00782.1"/>
    </source>
</evidence>
<keyword evidence="3 5" id="KW-1133">Transmembrane helix</keyword>
<feature type="domain" description="Mechanosensitive ion channel MscS" evidence="6">
    <location>
        <begin position="106"/>
        <end position="178"/>
    </location>
</feature>
<dbReference type="Gene3D" id="2.30.30.60">
    <property type="match status" value="1"/>
</dbReference>
<dbReference type="Pfam" id="PF00924">
    <property type="entry name" value="MS_channel_2nd"/>
    <property type="match status" value="1"/>
</dbReference>
<feature type="transmembrane region" description="Helical" evidence="5">
    <location>
        <begin position="20"/>
        <end position="41"/>
    </location>
</feature>
<evidence type="ECO:0000256" key="3">
    <source>
        <dbReference type="ARBA" id="ARBA00022989"/>
    </source>
</evidence>
<evidence type="ECO:0000256" key="5">
    <source>
        <dbReference type="SAM" id="Phobius"/>
    </source>
</evidence>
<name>A0AAU7F8C6_9NEIS</name>
<gene>
    <name evidence="7" type="ORF">ABHF33_00420</name>
</gene>
<dbReference type="EMBL" id="CP157355">
    <property type="protein sequence ID" value="XBM00782.1"/>
    <property type="molecule type" value="Genomic_DNA"/>
</dbReference>
<dbReference type="InterPro" id="IPR023408">
    <property type="entry name" value="MscS_beta-dom_sf"/>
</dbReference>